<name>A0A1I3V0V8_9RHOB</name>
<dbReference type="STRING" id="576117.SAMN04488138_11340"/>
<dbReference type="GeneID" id="98666142"/>
<protein>
    <submittedName>
        <fullName evidence="1">Uncharacterized protein</fullName>
    </submittedName>
</protein>
<proteinExistence type="predicted"/>
<gene>
    <name evidence="1" type="ORF">SAMN04488138_11340</name>
</gene>
<evidence type="ECO:0000313" key="1">
    <source>
        <dbReference type="EMBL" id="SFJ88553.1"/>
    </source>
</evidence>
<dbReference type="RefSeq" id="WP_066608650.1">
    <property type="nucleotide sequence ID" value="NZ_FORY01000013.1"/>
</dbReference>
<dbReference type="Proteomes" id="UP000183299">
    <property type="component" value="Unassembled WGS sequence"/>
</dbReference>
<evidence type="ECO:0000313" key="2">
    <source>
        <dbReference type="Proteomes" id="UP000183299"/>
    </source>
</evidence>
<organism evidence="1 2">
    <name type="scientific">Celeribacter halophilus</name>
    <dbReference type="NCBI Taxonomy" id="576117"/>
    <lineage>
        <taxon>Bacteria</taxon>
        <taxon>Pseudomonadati</taxon>
        <taxon>Pseudomonadota</taxon>
        <taxon>Alphaproteobacteria</taxon>
        <taxon>Rhodobacterales</taxon>
        <taxon>Roseobacteraceae</taxon>
        <taxon>Celeribacter</taxon>
    </lineage>
</organism>
<accession>A0A1I3V0V8</accession>
<dbReference type="EMBL" id="FORY01000013">
    <property type="protein sequence ID" value="SFJ88553.1"/>
    <property type="molecule type" value="Genomic_DNA"/>
</dbReference>
<dbReference type="AlphaFoldDB" id="A0A1I3V0V8"/>
<reference evidence="1 2" key="1">
    <citation type="submission" date="2016-10" db="EMBL/GenBank/DDBJ databases">
        <authorList>
            <person name="de Groot N.N."/>
        </authorList>
    </citation>
    <scope>NUCLEOTIDE SEQUENCE [LARGE SCALE GENOMIC DNA]</scope>
    <source>
        <strain evidence="1 2">CGMCC 1.8891</strain>
    </source>
</reference>
<sequence>MSRWSGHRAKPLDTPLFSSQAVYRRLFSYLFPFDMAPVLVTLQAGRNYGSCCSETAALISHVDAKQAAE</sequence>
<keyword evidence="2" id="KW-1185">Reference proteome</keyword>